<evidence type="ECO:0000256" key="1">
    <source>
        <dbReference type="ARBA" id="ARBA00023002"/>
    </source>
</evidence>
<dbReference type="PRINTS" id="PR00080">
    <property type="entry name" value="SDRFAMILY"/>
</dbReference>
<dbReference type="AlphaFoldDB" id="A0A8B7YEN1"/>
<organism evidence="4 5">
    <name type="scientific">Acanthaster planci</name>
    <name type="common">Crown-of-thorns starfish</name>
    <dbReference type="NCBI Taxonomy" id="133434"/>
    <lineage>
        <taxon>Eukaryota</taxon>
        <taxon>Metazoa</taxon>
        <taxon>Echinodermata</taxon>
        <taxon>Eleutherozoa</taxon>
        <taxon>Asterozoa</taxon>
        <taxon>Asteroidea</taxon>
        <taxon>Valvatacea</taxon>
        <taxon>Valvatida</taxon>
        <taxon>Acanthasteridae</taxon>
        <taxon>Acanthaster</taxon>
    </lineage>
</organism>
<dbReference type="PROSITE" id="PS00061">
    <property type="entry name" value="ADH_SHORT"/>
    <property type="match status" value="1"/>
</dbReference>
<dbReference type="Proteomes" id="UP000694845">
    <property type="component" value="Unplaced"/>
</dbReference>
<keyword evidence="4" id="KW-1185">Reference proteome</keyword>
<evidence type="ECO:0000313" key="4">
    <source>
        <dbReference type="Proteomes" id="UP000694845"/>
    </source>
</evidence>
<reference evidence="5" key="1">
    <citation type="submission" date="2025-08" db="UniProtKB">
        <authorList>
            <consortium name="RefSeq"/>
        </authorList>
    </citation>
    <scope>IDENTIFICATION</scope>
</reference>
<dbReference type="InterPro" id="IPR036291">
    <property type="entry name" value="NAD(P)-bd_dom_sf"/>
</dbReference>
<dbReference type="Gene3D" id="3.40.50.720">
    <property type="entry name" value="NAD(P)-binding Rossmann-like Domain"/>
    <property type="match status" value="1"/>
</dbReference>
<keyword evidence="3" id="KW-0472">Membrane</keyword>
<protein>
    <submittedName>
        <fullName evidence="5">D-beta-hydroxybutyrate dehydrogenase, mitochondrial-like</fullName>
    </submittedName>
</protein>
<dbReference type="PANTHER" id="PTHR43313">
    <property type="entry name" value="SHORT-CHAIN DEHYDROGENASE/REDUCTASE FAMILY 9C"/>
    <property type="match status" value="1"/>
</dbReference>
<feature type="transmembrane region" description="Helical" evidence="3">
    <location>
        <begin position="6"/>
        <end position="24"/>
    </location>
</feature>
<dbReference type="GeneID" id="110979501"/>
<evidence type="ECO:0000256" key="2">
    <source>
        <dbReference type="RuleBase" id="RU000363"/>
    </source>
</evidence>
<dbReference type="KEGG" id="aplc:110979501"/>
<accession>A0A8B7YEN1</accession>
<dbReference type="PRINTS" id="PR00081">
    <property type="entry name" value="GDHRDH"/>
</dbReference>
<dbReference type="RefSeq" id="XP_022091037.1">
    <property type="nucleotide sequence ID" value="XM_022235345.1"/>
</dbReference>
<evidence type="ECO:0000313" key="5">
    <source>
        <dbReference type="RefSeq" id="XP_022091037.1"/>
    </source>
</evidence>
<dbReference type="OMA" id="RHELGSY"/>
<dbReference type="GO" id="GO:0008202">
    <property type="term" value="P:steroid metabolic process"/>
    <property type="evidence" value="ECO:0007669"/>
    <property type="project" value="TreeGrafter"/>
</dbReference>
<proteinExistence type="inferred from homology"/>
<dbReference type="InterPro" id="IPR002347">
    <property type="entry name" value="SDR_fam"/>
</dbReference>
<gene>
    <name evidence="5" type="primary">LOC110979501</name>
</gene>
<dbReference type="GO" id="GO:0016491">
    <property type="term" value="F:oxidoreductase activity"/>
    <property type="evidence" value="ECO:0007669"/>
    <property type="project" value="UniProtKB-KW"/>
</dbReference>
<feature type="transmembrane region" description="Helical" evidence="3">
    <location>
        <begin position="31"/>
        <end position="49"/>
    </location>
</feature>
<dbReference type="InterPro" id="IPR020904">
    <property type="entry name" value="Sc_DH/Rdtase_CS"/>
</dbReference>
<keyword evidence="3" id="KW-0812">Transmembrane</keyword>
<dbReference type="OrthoDB" id="6418310at2759"/>
<comment type="similarity">
    <text evidence="2">Belongs to the short-chain dehydrogenases/reductases (SDR) family.</text>
</comment>
<keyword evidence="1" id="KW-0560">Oxidoreductase</keyword>
<evidence type="ECO:0000256" key="3">
    <source>
        <dbReference type="SAM" id="Phobius"/>
    </source>
</evidence>
<dbReference type="Pfam" id="PF00106">
    <property type="entry name" value="adh_short"/>
    <property type="match status" value="1"/>
</dbReference>
<dbReference type="PANTHER" id="PTHR43313:SF36">
    <property type="entry name" value="D-BETA-HYDROXYBUTYRATE DEHYDROGENASE, MITOCHONDRIAL"/>
    <property type="match status" value="1"/>
</dbReference>
<sequence>MAAITIKNLLVFLLLAFVFIHYIVPNLGQEYLSRCFGYILSIILAYVIAVNVKEGKVQVTGKAVVVTGCDRGIGNALARYLDRQGFRVFAGCLFETGAGAQKLKRECSRKLQVVQMDVTSDEQVAEVARFIQTDVAVSGDVLWGVVNNAGIVMIGEIEWLSFDSYRQVIEVNLMGMIRVTKAFLPMIRKCKGRIVNVSSAQGLHAAPYYSPYGISKFGVEAFSDCLRLEMDKWGVKTVIIQPGNFSAFSEVGEGNNIDKMLGLVWSGTPDHIKQVYGEDYFNNLLKLVKTQRSMGVQHDLKSLLSGIEDALIAVNPPDRLLIAEPKLFAFFVHTFPATLTDYFYKVFMLTSKDK</sequence>
<name>A0A8B7YEN1_ACAPL</name>
<keyword evidence="3" id="KW-1133">Transmembrane helix</keyword>
<dbReference type="SUPFAM" id="SSF51735">
    <property type="entry name" value="NAD(P)-binding Rossmann-fold domains"/>
    <property type="match status" value="1"/>
</dbReference>